<dbReference type="PIRSF" id="PIRSF031032">
    <property type="entry name" value="TMP_97_prd"/>
    <property type="match status" value="1"/>
</dbReference>
<keyword evidence="5 7" id="KW-1133">Transmembrane helix</keyword>
<dbReference type="EMBL" id="NBII01000004">
    <property type="protein sequence ID" value="PAV20195.1"/>
    <property type="molecule type" value="Genomic_DNA"/>
</dbReference>
<name>A0A286UL69_9AGAM</name>
<organism evidence="10 11">
    <name type="scientific">Pyrrhoderma noxium</name>
    <dbReference type="NCBI Taxonomy" id="2282107"/>
    <lineage>
        <taxon>Eukaryota</taxon>
        <taxon>Fungi</taxon>
        <taxon>Dikarya</taxon>
        <taxon>Basidiomycota</taxon>
        <taxon>Agaricomycotina</taxon>
        <taxon>Agaricomycetes</taxon>
        <taxon>Hymenochaetales</taxon>
        <taxon>Hymenochaetaceae</taxon>
        <taxon>Pyrrhoderma</taxon>
    </lineage>
</organism>
<gene>
    <name evidence="10" type="ORF">PNOK_0512900</name>
</gene>
<evidence type="ECO:0000313" key="11">
    <source>
        <dbReference type="Proteomes" id="UP000217199"/>
    </source>
</evidence>
<dbReference type="AlphaFoldDB" id="A0A286UL69"/>
<comment type="similarity">
    <text evidence="2">Belongs to the TMEM97/sigma-2 receptor family.</text>
</comment>
<keyword evidence="6 7" id="KW-0472">Membrane</keyword>
<keyword evidence="4" id="KW-0256">Endoplasmic reticulum</keyword>
<evidence type="ECO:0000256" key="6">
    <source>
        <dbReference type="ARBA" id="ARBA00023136"/>
    </source>
</evidence>
<evidence type="ECO:0000256" key="3">
    <source>
        <dbReference type="ARBA" id="ARBA00022692"/>
    </source>
</evidence>
<evidence type="ECO:0000313" key="10">
    <source>
        <dbReference type="EMBL" id="PAV20195.1"/>
    </source>
</evidence>
<dbReference type="PANTHER" id="PTHR31204">
    <property type="entry name" value="SIGMA INTRACELLULAR RECEPTOR 2"/>
    <property type="match status" value="1"/>
</dbReference>
<dbReference type="Proteomes" id="UP000217199">
    <property type="component" value="Unassembled WGS sequence"/>
</dbReference>
<dbReference type="InParanoid" id="A0A286UL69"/>
<protein>
    <submittedName>
        <fullName evidence="10">Transmembrane 97</fullName>
    </submittedName>
</protein>
<dbReference type="InterPro" id="IPR033118">
    <property type="entry name" value="EXPERA"/>
</dbReference>
<accession>A0A286UL69</accession>
<keyword evidence="11" id="KW-1185">Reference proteome</keyword>
<evidence type="ECO:0000256" key="7">
    <source>
        <dbReference type="PROSITE-ProRule" id="PRU01087"/>
    </source>
</evidence>
<reference evidence="10 11" key="1">
    <citation type="journal article" date="2017" name="Mol. Ecol.">
        <title>Comparative and population genomic landscape of Phellinus noxius: A hypervariable fungus causing root rot in trees.</title>
        <authorList>
            <person name="Chung C.L."/>
            <person name="Lee T.J."/>
            <person name="Akiba M."/>
            <person name="Lee H.H."/>
            <person name="Kuo T.H."/>
            <person name="Liu D."/>
            <person name="Ke H.M."/>
            <person name="Yokoi T."/>
            <person name="Roa M.B."/>
            <person name="Lu M.J."/>
            <person name="Chang Y.Y."/>
            <person name="Ann P.J."/>
            <person name="Tsai J.N."/>
            <person name="Chen C.Y."/>
            <person name="Tzean S.S."/>
            <person name="Ota Y."/>
            <person name="Hattori T."/>
            <person name="Sahashi N."/>
            <person name="Liou R.F."/>
            <person name="Kikuchi T."/>
            <person name="Tsai I.J."/>
        </authorList>
    </citation>
    <scope>NUCLEOTIDE SEQUENCE [LARGE SCALE GENOMIC DNA]</scope>
    <source>
        <strain evidence="10 11">FFPRI411160</strain>
    </source>
</reference>
<comment type="caution">
    <text evidence="10">The sequence shown here is derived from an EMBL/GenBank/DDBJ whole genome shotgun (WGS) entry which is preliminary data.</text>
</comment>
<dbReference type="GO" id="GO:0005789">
    <property type="term" value="C:endoplasmic reticulum membrane"/>
    <property type="evidence" value="ECO:0007669"/>
    <property type="project" value="UniProtKB-SubCell"/>
</dbReference>
<proteinExistence type="inferred from homology"/>
<evidence type="ECO:0000259" key="9">
    <source>
        <dbReference type="PROSITE" id="PS51751"/>
    </source>
</evidence>
<feature type="transmembrane region" description="Helical" evidence="8">
    <location>
        <begin position="108"/>
        <end position="131"/>
    </location>
</feature>
<sequence length="221" mass="24531">MSTAQRRSLTSRPLDLLYFIFFAIHIPATLLLDLQSLFPREILPPQIAELSKLYLQFSADPIIAGAFNLNGPPALWVWLKSFFVLEAVFQLPVFFVGLRGLWKDSRTLYPLFLIYSASSSTTTIACLSTILRTAISLSPMAPRHLDPASSASNINFMKVVPTFTITPEQRSLLLLSYVPFLVVPLIMCIDMAIRSAGLIARGIRAESQQEGRSGAIKSKIN</sequence>
<evidence type="ECO:0000256" key="4">
    <source>
        <dbReference type="ARBA" id="ARBA00022824"/>
    </source>
</evidence>
<dbReference type="PROSITE" id="PS51751">
    <property type="entry name" value="EXPERA"/>
    <property type="match status" value="1"/>
</dbReference>
<feature type="transmembrane region" description="Helical" evidence="8">
    <location>
        <begin position="75"/>
        <end position="96"/>
    </location>
</feature>
<dbReference type="InterPro" id="IPR016964">
    <property type="entry name" value="Sigma2_recept"/>
</dbReference>
<evidence type="ECO:0000256" key="8">
    <source>
        <dbReference type="SAM" id="Phobius"/>
    </source>
</evidence>
<evidence type="ECO:0000256" key="2">
    <source>
        <dbReference type="ARBA" id="ARBA00009096"/>
    </source>
</evidence>
<evidence type="ECO:0000256" key="5">
    <source>
        <dbReference type="ARBA" id="ARBA00022989"/>
    </source>
</evidence>
<feature type="transmembrane region" description="Helical" evidence="8">
    <location>
        <begin position="16"/>
        <end position="38"/>
    </location>
</feature>
<evidence type="ECO:0000256" key="1">
    <source>
        <dbReference type="ARBA" id="ARBA00004477"/>
    </source>
</evidence>
<feature type="domain" description="EXPERA" evidence="9">
    <location>
        <begin position="14"/>
        <end position="188"/>
    </location>
</feature>
<keyword evidence="3 7" id="KW-0812">Transmembrane</keyword>
<feature type="transmembrane region" description="Helical" evidence="8">
    <location>
        <begin position="172"/>
        <end position="193"/>
    </location>
</feature>
<dbReference type="FunCoup" id="A0A286UL69">
    <property type="interactions" value="116"/>
</dbReference>
<comment type="subcellular location">
    <subcellularLocation>
        <location evidence="1">Endoplasmic reticulum membrane</location>
        <topology evidence="1">Multi-pass membrane protein</topology>
    </subcellularLocation>
</comment>
<dbReference type="OrthoDB" id="433124at2759"/>
<dbReference type="InterPro" id="IPR051987">
    <property type="entry name" value="Sigma-2_receptor-like"/>
</dbReference>
<dbReference type="STRING" id="2282107.A0A286UL69"/>
<dbReference type="Pfam" id="PF05241">
    <property type="entry name" value="EBP"/>
    <property type="match status" value="1"/>
</dbReference>
<dbReference type="PANTHER" id="PTHR31204:SF1">
    <property type="entry name" value="SIGMA INTRACELLULAR RECEPTOR 2"/>
    <property type="match status" value="1"/>
</dbReference>